<feature type="compositionally biased region" description="Pro residues" evidence="1">
    <location>
        <begin position="198"/>
        <end position="210"/>
    </location>
</feature>
<accession>A0A127ZJN1</accession>
<dbReference type="OrthoDB" id="2442602at2759"/>
<feature type="compositionally biased region" description="Basic and acidic residues" evidence="1">
    <location>
        <begin position="262"/>
        <end position="282"/>
    </location>
</feature>
<dbReference type="EMBL" id="LK056694">
    <property type="protein sequence ID" value="CDU26216.1"/>
    <property type="molecule type" value="Genomic_DNA"/>
</dbReference>
<reference evidence="2" key="1">
    <citation type="submission" date="2014-06" db="EMBL/GenBank/DDBJ databases">
        <authorList>
            <person name="Ju J."/>
            <person name="Zhang J."/>
        </authorList>
    </citation>
    <scope>NUCLEOTIDE SEQUENCE</scope>
    <source>
        <strain evidence="2">SscI8</strain>
    </source>
</reference>
<evidence type="ECO:0000256" key="1">
    <source>
        <dbReference type="SAM" id="MobiDB-lite"/>
    </source>
</evidence>
<organism evidence="2">
    <name type="scientific">Sporisorium scitamineum</name>
    <dbReference type="NCBI Taxonomy" id="49012"/>
    <lineage>
        <taxon>Eukaryota</taxon>
        <taxon>Fungi</taxon>
        <taxon>Dikarya</taxon>
        <taxon>Basidiomycota</taxon>
        <taxon>Ustilaginomycotina</taxon>
        <taxon>Ustilaginomycetes</taxon>
        <taxon>Ustilaginales</taxon>
        <taxon>Ustilaginaceae</taxon>
        <taxon>Sporisorium</taxon>
    </lineage>
</organism>
<feature type="region of interest" description="Disordered" evidence="1">
    <location>
        <begin position="135"/>
        <end position="282"/>
    </location>
</feature>
<sequence length="282" mass="31000">MSSEVASTSAPAPPARKSRGANPTTDYKSLFLKCKDKYDRVSADHAELQASVARSTAKQEKLREELDYLLDAVAAQRAQRAYIEQLHHDQALELEREAEAAEAAHEHAVYDERGAHRGYNGEEEYRSYSERYTEPSYHAFGNGMNRGYASPSPPPAAVGGARTANISPQRGAERYPNDGGLPQALARRDSHPSGSYRPAPPQSPQPPPARPLSAASSSHGPHPHEQHSSPSRYDARPKYRESTPPLPSSSTSFAIKRPRPTSVERELLDAEGGYHSKRPRND</sequence>
<feature type="compositionally biased region" description="Polar residues" evidence="1">
    <location>
        <begin position="1"/>
        <end position="10"/>
    </location>
</feature>
<feature type="region of interest" description="Disordered" evidence="1">
    <location>
        <begin position="1"/>
        <end position="25"/>
    </location>
</feature>
<proteinExistence type="predicted"/>
<evidence type="ECO:0000313" key="2">
    <source>
        <dbReference type="EMBL" id="CDU26216.1"/>
    </source>
</evidence>
<feature type="compositionally biased region" description="Basic and acidic residues" evidence="1">
    <location>
        <begin position="222"/>
        <end position="241"/>
    </location>
</feature>
<dbReference type="AlphaFoldDB" id="A0A127ZJN1"/>
<name>A0A127ZJN1_9BASI</name>
<protein>
    <submittedName>
        <fullName evidence="2">Uncharacterized protein</fullName>
    </submittedName>
</protein>
<gene>
    <name evidence="2" type="ORF">SPSC_06410</name>
</gene>
<feature type="region of interest" description="Disordered" evidence="1">
    <location>
        <begin position="103"/>
        <end position="122"/>
    </location>
</feature>